<dbReference type="PANTHER" id="PTHR31077:SF1">
    <property type="entry name" value="U4_U6.U5 SMALL NUCLEAR RIBONUCLEOPROTEIN 27 KDA PROTEIN"/>
    <property type="match status" value="1"/>
</dbReference>
<reference evidence="9 10" key="1">
    <citation type="submission" date="2024-01" db="EMBL/GenBank/DDBJ databases">
        <title>The genomes of 5 underutilized Papilionoideae crops provide insights into root nodulation and disease resistanc.</title>
        <authorList>
            <person name="Jiang F."/>
        </authorList>
    </citation>
    <scope>NUCLEOTIDE SEQUENCE [LARGE SCALE GENOMIC DNA]</scope>
    <source>
        <strain evidence="9">LVBAO_FW01</strain>
        <tissue evidence="9">Leaves</tissue>
    </source>
</reference>
<feature type="domain" description="U4/U6.U5 small nuclear ribonucleoprotein 27kDa protein" evidence="8">
    <location>
        <begin position="73"/>
        <end position="121"/>
    </location>
</feature>
<keyword evidence="7" id="KW-0539">Nucleus</keyword>
<dbReference type="Pfam" id="PF08648">
    <property type="entry name" value="SNRNP27"/>
    <property type="match status" value="1"/>
</dbReference>
<dbReference type="GO" id="GO:0008380">
    <property type="term" value="P:RNA splicing"/>
    <property type="evidence" value="ECO:0007669"/>
    <property type="project" value="UniProtKB-KW"/>
</dbReference>
<comment type="subunit">
    <text evidence="4">Part of a tri-snRNP complex.</text>
</comment>
<evidence type="ECO:0000256" key="6">
    <source>
        <dbReference type="ARBA" id="ARBA00023187"/>
    </source>
</evidence>
<dbReference type="InterPro" id="IPR013957">
    <property type="entry name" value="SNRNP27"/>
</dbReference>
<protein>
    <recommendedName>
        <fullName evidence="8">U4/U6.U5 small nuclear ribonucleoprotein 27kDa protein domain-containing protein</fullName>
    </recommendedName>
</protein>
<dbReference type="Proteomes" id="UP001367508">
    <property type="component" value="Unassembled WGS sequence"/>
</dbReference>
<evidence type="ECO:0000256" key="5">
    <source>
        <dbReference type="ARBA" id="ARBA00022664"/>
    </source>
</evidence>
<keyword evidence="5" id="KW-0507">mRNA processing</keyword>
<keyword evidence="10" id="KW-1185">Reference proteome</keyword>
<dbReference type="AlphaFoldDB" id="A0AAN9LQL5"/>
<comment type="caution">
    <text evidence="9">The sequence shown here is derived from an EMBL/GenBank/DDBJ whole genome shotgun (WGS) entry which is preliminary data.</text>
</comment>
<comment type="function">
    <text evidence="1">May play a role in mRNA splicing.</text>
</comment>
<proteinExistence type="inferred from homology"/>
<comment type="subcellular location">
    <subcellularLocation>
        <location evidence="2">Nucleus</location>
    </subcellularLocation>
</comment>
<organism evidence="9 10">
    <name type="scientific">Canavalia gladiata</name>
    <name type="common">Sword bean</name>
    <name type="synonym">Dolichos gladiatus</name>
    <dbReference type="NCBI Taxonomy" id="3824"/>
    <lineage>
        <taxon>Eukaryota</taxon>
        <taxon>Viridiplantae</taxon>
        <taxon>Streptophyta</taxon>
        <taxon>Embryophyta</taxon>
        <taxon>Tracheophyta</taxon>
        <taxon>Spermatophyta</taxon>
        <taxon>Magnoliopsida</taxon>
        <taxon>eudicotyledons</taxon>
        <taxon>Gunneridae</taxon>
        <taxon>Pentapetalae</taxon>
        <taxon>rosids</taxon>
        <taxon>fabids</taxon>
        <taxon>Fabales</taxon>
        <taxon>Fabaceae</taxon>
        <taxon>Papilionoideae</taxon>
        <taxon>50 kb inversion clade</taxon>
        <taxon>NPAAA clade</taxon>
        <taxon>indigoferoid/millettioid clade</taxon>
        <taxon>Phaseoleae</taxon>
        <taxon>Canavalia</taxon>
    </lineage>
</organism>
<sequence length="127" mass="14197">MTVTMTERVARDPICVHQIVAALATCASLNIHVFPANSLTADAIIKRLPLNLQGSIIGETPQRTSIRRRKKWDELEMMKMLGIPIGFDSTKGKPVPGVDINGVRVVTKHQPKQYMNRRGGFYCFVAY</sequence>
<evidence type="ECO:0000256" key="1">
    <source>
        <dbReference type="ARBA" id="ARBA00003632"/>
    </source>
</evidence>
<dbReference type="GO" id="GO:0006397">
    <property type="term" value="P:mRNA processing"/>
    <property type="evidence" value="ECO:0007669"/>
    <property type="project" value="UniProtKB-KW"/>
</dbReference>
<evidence type="ECO:0000256" key="3">
    <source>
        <dbReference type="ARBA" id="ARBA00008218"/>
    </source>
</evidence>
<gene>
    <name evidence="9" type="ORF">VNO77_19239</name>
</gene>
<dbReference type="PANTHER" id="PTHR31077">
    <property type="entry name" value="U4/U6.U5 SMALL NUCLEAR RIBONUCLEOPROTEIN 27 KDA PROTEIN"/>
    <property type="match status" value="1"/>
</dbReference>
<evidence type="ECO:0000313" key="10">
    <source>
        <dbReference type="Proteomes" id="UP001367508"/>
    </source>
</evidence>
<accession>A0AAN9LQL5</accession>
<evidence type="ECO:0000256" key="4">
    <source>
        <dbReference type="ARBA" id="ARBA00011825"/>
    </source>
</evidence>
<comment type="similarity">
    <text evidence="3">Belongs to the SNUT3 family.</text>
</comment>
<evidence type="ECO:0000313" key="9">
    <source>
        <dbReference type="EMBL" id="KAK7338619.1"/>
    </source>
</evidence>
<evidence type="ECO:0000256" key="2">
    <source>
        <dbReference type="ARBA" id="ARBA00004123"/>
    </source>
</evidence>
<dbReference type="GO" id="GO:0071011">
    <property type="term" value="C:precatalytic spliceosome"/>
    <property type="evidence" value="ECO:0007669"/>
    <property type="project" value="TreeGrafter"/>
</dbReference>
<evidence type="ECO:0000259" key="8">
    <source>
        <dbReference type="Pfam" id="PF08648"/>
    </source>
</evidence>
<dbReference type="EMBL" id="JAYMYQ010000004">
    <property type="protein sequence ID" value="KAK7338619.1"/>
    <property type="molecule type" value="Genomic_DNA"/>
</dbReference>
<evidence type="ECO:0000256" key="7">
    <source>
        <dbReference type="ARBA" id="ARBA00023242"/>
    </source>
</evidence>
<name>A0AAN9LQL5_CANGL</name>
<keyword evidence="6" id="KW-0508">mRNA splicing</keyword>